<organism evidence="7 8">
    <name type="scientific">Terrilactibacillus laevilacticus</name>
    <dbReference type="NCBI Taxonomy" id="1380157"/>
    <lineage>
        <taxon>Bacteria</taxon>
        <taxon>Bacillati</taxon>
        <taxon>Bacillota</taxon>
        <taxon>Bacilli</taxon>
        <taxon>Bacillales</taxon>
        <taxon>Bacillaceae</taxon>
        <taxon>Terrilactibacillus</taxon>
    </lineage>
</organism>
<dbReference type="Proteomes" id="UP001597458">
    <property type="component" value="Unassembled WGS sequence"/>
</dbReference>
<gene>
    <name evidence="7" type="ORF">ACFSTF_09625</name>
</gene>
<keyword evidence="8" id="KW-1185">Reference proteome</keyword>
<dbReference type="PROSITE" id="PS50042">
    <property type="entry name" value="CNMP_BINDING_3"/>
    <property type="match status" value="1"/>
</dbReference>
<feature type="domain" description="Cyclic nucleotide-binding" evidence="5">
    <location>
        <begin position="9"/>
        <end position="113"/>
    </location>
</feature>
<dbReference type="Pfam" id="PF13545">
    <property type="entry name" value="HTH_Crp_2"/>
    <property type="match status" value="1"/>
</dbReference>
<evidence type="ECO:0000313" key="7">
    <source>
        <dbReference type="EMBL" id="MFD2617561.1"/>
    </source>
</evidence>
<dbReference type="InterPro" id="IPR000595">
    <property type="entry name" value="cNMP-bd_dom"/>
</dbReference>
<dbReference type="SMART" id="SM00100">
    <property type="entry name" value="cNMP"/>
    <property type="match status" value="1"/>
</dbReference>
<dbReference type="PROSITE" id="PS51063">
    <property type="entry name" value="HTH_CRP_2"/>
    <property type="match status" value="1"/>
</dbReference>
<evidence type="ECO:0000256" key="4">
    <source>
        <dbReference type="ARBA" id="ARBA00023163"/>
    </source>
</evidence>
<reference evidence="8" key="1">
    <citation type="journal article" date="2019" name="Int. J. Syst. Evol. Microbiol.">
        <title>The Global Catalogue of Microorganisms (GCM) 10K type strain sequencing project: providing services to taxonomists for standard genome sequencing and annotation.</title>
        <authorList>
            <consortium name="The Broad Institute Genomics Platform"/>
            <consortium name="The Broad Institute Genome Sequencing Center for Infectious Disease"/>
            <person name="Wu L."/>
            <person name="Ma J."/>
        </authorList>
    </citation>
    <scope>NUCLEOTIDE SEQUENCE [LARGE SCALE GENOMIC DNA]</scope>
    <source>
        <strain evidence="8">TISTR 2241</strain>
    </source>
</reference>
<evidence type="ECO:0000256" key="1">
    <source>
        <dbReference type="ARBA" id="ARBA00023015"/>
    </source>
</evidence>
<dbReference type="EMBL" id="JBHUMR010000013">
    <property type="protein sequence ID" value="MFD2617561.1"/>
    <property type="molecule type" value="Genomic_DNA"/>
</dbReference>
<protein>
    <submittedName>
        <fullName evidence="7">Crp/Fnr family transcriptional regulator</fullName>
    </submittedName>
</protein>
<dbReference type="InterPro" id="IPR012318">
    <property type="entry name" value="HTH_CRP"/>
</dbReference>
<dbReference type="InterPro" id="IPR018490">
    <property type="entry name" value="cNMP-bd_dom_sf"/>
</dbReference>
<evidence type="ECO:0000256" key="2">
    <source>
        <dbReference type="ARBA" id="ARBA00023125"/>
    </source>
</evidence>
<dbReference type="SMART" id="SM00419">
    <property type="entry name" value="HTH_CRP"/>
    <property type="match status" value="1"/>
</dbReference>
<name>A0ABW5PRQ9_9BACI</name>
<dbReference type="Gene3D" id="2.60.120.10">
    <property type="entry name" value="Jelly Rolls"/>
    <property type="match status" value="1"/>
</dbReference>
<dbReference type="SUPFAM" id="SSF46785">
    <property type="entry name" value="Winged helix' DNA-binding domain"/>
    <property type="match status" value="1"/>
</dbReference>
<dbReference type="PANTHER" id="PTHR24567">
    <property type="entry name" value="CRP FAMILY TRANSCRIPTIONAL REGULATORY PROTEIN"/>
    <property type="match status" value="1"/>
</dbReference>
<dbReference type="SUPFAM" id="SSF51206">
    <property type="entry name" value="cAMP-binding domain-like"/>
    <property type="match status" value="1"/>
</dbReference>
<dbReference type="InterPro" id="IPR050397">
    <property type="entry name" value="Env_Response_Regulators"/>
</dbReference>
<proteinExistence type="predicted"/>
<dbReference type="RefSeq" id="WP_141191881.1">
    <property type="nucleotide sequence ID" value="NZ_JBHUMR010000013.1"/>
</dbReference>
<feature type="domain" description="HTH crp-type" evidence="6">
    <location>
        <begin position="144"/>
        <end position="219"/>
    </location>
</feature>
<keyword evidence="4" id="KW-0804">Transcription</keyword>
<keyword evidence="1" id="KW-0805">Transcription regulation</keyword>
<dbReference type="InterPro" id="IPR036390">
    <property type="entry name" value="WH_DNA-bd_sf"/>
</dbReference>
<evidence type="ECO:0000259" key="5">
    <source>
        <dbReference type="PROSITE" id="PS50042"/>
    </source>
</evidence>
<comment type="caution">
    <text evidence="7">The sequence shown here is derived from an EMBL/GenBank/DDBJ whole genome shotgun (WGS) entry which is preliminary data.</text>
</comment>
<dbReference type="Pfam" id="PF00027">
    <property type="entry name" value="cNMP_binding"/>
    <property type="match status" value="1"/>
</dbReference>
<dbReference type="InterPro" id="IPR036388">
    <property type="entry name" value="WH-like_DNA-bd_sf"/>
</dbReference>
<evidence type="ECO:0000256" key="3">
    <source>
        <dbReference type="ARBA" id="ARBA00023159"/>
    </source>
</evidence>
<accession>A0ABW5PRQ9</accession>
<evidence type="ECO:0000313" key="8">
    <source>
        <dbReference type="Proteomes" id="UP001597458"/>
    </source>
</evidence>
<evidence type="ECO:0000259" key="6">
    <source>
        <dbReference type="PROSITE" id="PS51063"/>
    </source>
</evidence>
<keyword evidence="2" id="KW-0238">DNA-binding</keyword>
<dbReference type="InterPro" id="IPR014710">
    <property type="entry name" value="RmlC-like_jellyroll"/>
</dbReference>
<dbReference type="PANTHER" id="PTHR24567:SF26">
    <property type="entry name" value="REGULATORY PROTEIN YEIL"/>
    <property type="match status" value="1"/>
</dbReference>
<keyword evidence="3" id="KW-0010">Activator</keyword>
<sequence>MIHLRPIGWLEGLSRSSLQEIETKGIIKEFHAKESIFLSGEKLKHYYFVIKGSVAIYKQNGEGKKWIASLLTDGDFFPHVGFNQTDPNYPGNAEALSDSVLFVISKQQMNTLFNQYPTIHEHLTLFLTEKNQELITRFSNSVLETASHQLVSLLKRLASQSGEKVDDDWILIEHGMTVQNIAEYIGVTQETVSRILHQLYRDNKAKKVGQKKICVNYKLL</sequence>
<dbReference type="CDD" id="cd00038">
    <property type="entry name" value="CAP_ED"/>
    <property type="match status" value="1"/>
</dbReference>
<dbReference type="Gene3D" id="1.10.10.10">
    <property type="entry name" value="Winged helix-like DNA-binding domain superfamily/Winged helix DNA-binding domain"/>
    <property type="match status" value="1"/>
</dbReference>